<reference evidence="2" key="1">
    <citation type="submission" date="2022-10" db="EMBL/GenBank/DDBJ databases">
        <title>The complete genomes of actinobacterial strains from the NBC collection.</title>
        <authorList>
            <person name="Joergensen T.S."/>
            <person name="Alvarez Arevalo M."/>
            <person name="Sterndorff E.B."/>
            <person name="Faurdal D."/>
            <person name="Vuksanovic O."/>
            <person name="Mourched A.-S."/>
            <person name="Charusanti P."/>
            <person name="Shaw S."/>
            <person name="Blin K."/>
            <person name="Weber T."/>
        </authorList>
    </citation>
    <scope>NUCLEOTIDE SEQUENCE</scope>
    <source>
        <strain evidence="2">NBC_00303</strain>
    </source>
</reference>
<feature type="transmembrane region" description="Helical" evidence="1">
    <location>
        <begin position="35"/>
        <end position="56"/>
    </location>
</feature>
<protein>
    <recommendedName>
        <fullName evidence="4">Integral membrane protein</fullName>
    </recommendedName>
</protein>
<keyword evidence="1" id="KW-0472">Membrane</keyword>
<keyword evidence="1" id="KW-1133">Transmembrane helix</keyword>
<evidence type="ECO:0008006" key="4">
    <source>
        <dbReference type="Google" id="ProtNLM"/>
    </source>
</evidence>
<dbReference type="RefSeq" id="WP_328739257.1">
    <property type="nucleotide sequence ID" value="NZ_CP108036.1"/>
</dbReference>
<keyword evidence="3" id="KW-1185">Reference proteome</keyword>
<name>A0ABZ1QA97_9ACTN</name>
<proteinExistence type="predicted"/>
<keyword evidence="1" id="KW-0812">Transmembrane</keyword>
<evidence type="ECO:0000256" key="1">
    <source>
        <dbReference type="SAM" id="Phobius"/>
    </source>
</evidence>
<dbReference type="Proteomes" id="UP001432312">
    <property type="component" value="Chromosome"/>
</dbReference>
<evidence type="ECO:0000313" key="3">
    <source>
        <dbReference type="Proteomes" id="UP001432312"/>
    </source>
</evidence>
<dbReference type="EMBL" id="CP108036">
    <property type="protein sequence ID" value="WUN79357.1"/>
    <property type="molecule type" value="Genomic_DNA"/>
</dbReference>
<sequence length="154" mass="15131">MALLLLLLVPAGLLATPALLGSGLAALIRSGRRGWLTALAGLLGACAVGFYTWGLLHVAGAVLEAEDGGAWSSPLPPCRTAATGERVAHVVDYTVSYVPLGFVCETTGGGGYDSGSVPGYVNPAALGFGLAGVAAVAAGRRAAVSRSAAGPSPS</sequence>
<evidence type="ECO:0000313" key="2">
    <source>
        <dbReference type="EMBL" id="WUN79357.1"/>
    </source>
</evidence>
<gene>
    <name evidence="2" type="ORF">OHA91_13095</name>
</gene>
<organism evidence="2 3">
    <name type="scientific">Streptomyces erythrochromogenes</name>
    <dbReference type="NCBI Taxonomy" id="285574"/>
    <lineage>
        <taxon>Bacteria</taxon>
        <taxon>Bacillati</taxon>
        <taxon>Actinomycetota</taxon>
        <taxon>Actinomycetes</taxon>
        <taxon>Kitasatosporales</taxon>
        <taxon>Streptomycetaceae</taxon>
        <taxon>Streptomyces</taxon>
    </lineage>
</organism>
<dbReference type="GeneID" id="95496986"/>
<accession>A0ABZ1QA97</accession>